<dbReference type="EMBL" id="RKLR01000007">
    <property type="protein sequence ID" value="MBX0324618.1"/>
    <property type="molecule type" value="Genomic_DNA"/>
</dbReference>
<reference evidence="1 2" key="1">
    <citation type="submission" date="2021-06" db="EMBL/GenBank/DDBJ databases">
        <title>Halomicroarcula sp. a new haloarchaeum isolated from saline soil.</title>
        <authorList>
            <person name="Duran-Viseras A."/>
            <person name="Sanchez-Porro C."/>
            <person name="Ventosa A."/>
        </authorList>
    </citation>
    <scope>NUCLEOTIDE SEQUENCE [LARGE SCALE GENOMIC DNA]</scope>
    <source>
        <strain evidence="1 2">F13</strain>
    </source>
</reference>
<dbReference type="RefSeq" id="WP_220619571.1">
    <property type="nucleotide sequence ID" value="NZ_RKLR01000007.1"/>
</dbReference>
<organism evidence="1 2">
    <name type="scientific">Haloarcula rubra</name>
    <dbReference type="NCBI Taxonomy" id="2487747"/>
    <lineage>
        <taxon>Archaea</taxon>
        <taxon>Methanobacteriati</taxon>
        <taxon>Methanobacteriota</taxon>
        <taxon>Stenosarchaea group</taxon>
        <taxon>Halobacteria</taxon>
        <taxon>Halobacteriales</taxon>
        <taxon>Haloarculaceae</taxon>
        <taxon>Haloarcula</taxon>
    </lineage>
</organism>
<dbReference type="Proteomes" id="UP001430377">
    <property type="component" value="Unassembled WGS sequence"/>
</dbReference>
<accession>A0AAW4PUC1</accession>
<sequence length="283" mass="30692">MSRRTLSLGLAAAVAVGAVLAGKRRLASRTARLTADLSAASGDTSPRVVAEDDYAALPDPVRRYFETVLDPGTPYVRTARLTQRGAFRLGDVDSAWHPFDATQTYAVDPPGFVWDATVRLGSVVPVNVVDSYVDGTGSLAAHLLWTVPVAEADPSPKLDAGELQRYLAEAVWFPTALLPESGVEWMPVDDSTARATLTDGDMSASLAFHFDEDSLVDKVVADQRYRAVDDGYEAARWTGRFEDYAERGGMVVPTRGEVAWNLSQGDLPYWRGEITGFEFETAG</sequence>
<proteinExistence type="predicted"/>
<comment type="caution">
    <text evidence="1">The sequence shown here is derived from an EMBL/GenBank/DDBJ whole genome shotgun (WGS) entry which is preliminary data.</text>
</comment>
<dbReference type="InterPro" id="IPR054213">
    <property type="entry name" value="DUF6920"/>
</dbReference>
<dbReference type="AlphaFoldDB" id="A0AAW4PUC1"/>
<name>A0AAW4PUC1_9EURY</name>
<protein>
    <submittedName>
        <fullName evidence="1">Uncharacterized protein</fullName>
    </submittedName>
</protein>
<evidence type="ECO:0000313" key="2">
    <source>
        <dbReference type="Proteomes" id="UP001430377"/>
    </source>
</evidence>
<dbReference type="Pfam" id="PF21900">
    <property type="entry name" value="DUF6920"/>
    <property type="match status" value="1"/>
</dbReference>
<keyword evidence="2" id="KW-1185">Reference proteome</keyword>
<gene>
    <name evidence="1" type="ORF">EGH21_16440</name>
</gene>
<evidence type="ECO:0000313" key="1">
    <source>
        <dbReference type="EMBL" id="MBX0324618.1"/>
    </source>
</evidence>